<sequence length="829" mass="91957">MDDLKNTFQNNVKIYTDNLERIVQKYSKLHDDGTEVNLEDITPKEVSRCMFKSELELSKLELSKSDAGLAELSLGDISEIHRPHDTTGDFKMDISYHQDDAHNDCVNEGAVDASAVTVLSNDSVMQQADKNSHWVDNSKVNETRSNLWGAPEEQDEELERSLSNQRSTLQELYPSMLCQIGEAWRRQHMSDAAVGVLRRYHRLRWLSNRNLNNRTFNCTLRPAHRKTDLNNSQSILLTSQNTTLNVSNPRSPKFNLKRTNGTHPPPQTKVNLQKWPAERQSPRKRTDSGNRQPSRPFLLMDFSCPFSAGSGPAASPPSALSSPPSALSSPPSSALSSPPSSALSSPPSSALSSPPSSALSSALSSPPSAPSSPVSSAASSAPSADSSLQESPELDEVPLNQTFTVSMSSAPPTRVRYTTLVFSPDRSEGPSTAGGLSSPSLRCALPTVSSQRIFTAVRPVVSMDMSSDTERSVYHSSAAQSPYRARLLSWEGQRASPNADHRNLKSGVAGYQRNMVTVEPRSSPAFFPSFQRPLMSPRKLHHLDACSPSQLKVHSSRFPHQESTAGAARPKLQRHYSLESFSPSISLRNSTKQIDKDFQKLYHKLVCQGKSVPSCRMCERRVETTRGPSSSALAALALSPHHSVMRKRRRELVQEHSPESKRFRDNSFVYSPGSLRQRLEIIRCQNRSDGNLSSTHLSSIQRDISCDSHTWSSRRASLSQIRHSPHQHHHSDAAGSWSGLHVDQPSSACVRVFHRNNVHTKHQYFVSFYFVTLLSCLLFRERNTTDLLGFIKESHLSRQIASVAVHQVSLGDGFCINDVNPQRPTSTFD</sequence>
<organism evidence="2 3">
    <name type="scientific">Hucho hucho</name>
    <name type="common">huchen</name>
    <dbReference type="NCBI Taxonomy" id="62062"/>
    <lineage>
        <taxon>Eukaryota</taxon>
        <taxon>Metazoa</taxon>
        <taxon>Chordata</taxon>
        <taxon>Craniata</taxon>
        <taxon>Vertebrata</taxon>
        <taxon>Euteleostomi</taxon>
        <taxon>Actinopterygii</taxon>
        <taxon>Neopterygii</taxon>
        <taxon>Teleostei</taxon>
        <taxon>Protacanthopterygii</taxon>
        <taxon>Salmoniformes</taxon>
        <taxon>Salmonidae</taxon>
        <taxon>Salmoninae</taxon>
        <taxon>Hucho</taxon>
    </lineage>
</organism>
<reference evidence="2" key="3">
    <citation type="submission" date="2025-09" db="UniProtKB">
        <authorList>
            <consortium name="Ensembl"/>
        </authorList>
    </citation>
    <scope>IDENTIFICATION</scope>
</reference>
<feature type="compositionally biased region" description="Low complexity" evidence="1">
    <location>
        <begin position="307"/>
        <end position="388"/>
    </location>
</feature>
<feature type="compositionally biased region" description="Polar residues" evidence="1">
    <location>
        <begin position="240"/>
        <end position="250"/>
    </location>
</feature>
<dbReference type="GeneTree" id="ENSGT00670000099343"/>
<feature type="region of interest" description="Disordered" evidence="1">
    <location>
        <begin position="717"/>
        <end position="737"/>
    </location>
</feature>
<accession>A0A4W5NKH0</accession>
<keyword evidence="3" id="KW-1185">Reference proteome</keyword>
<dbReference type="Ensembl" id="ENSHHUT00000053265.1">
    <property type="protein sequence ID" value="ENSHHUP00000051447.1"/>
    <property type="gene ID" value="ENSHHUG00000030971.1"/>
</dbReference>
<reference evidence="2" key="2">
    <citation type="submission" date="2025-08" db="UniProtKB">
        <authorList>
            <consortium name="Ensembl"/>
        </authorList>
    </citation>
    <scope>IDENTIFICATION</scope>
</reference>
<dbReference type="AlphaFoldDB" id="A0A4W5NKH0"/>
<evidence type="ECO:0000313" key="2">
    <source>
        <dbReference type="Ensembl" id="ENSHHUP00000051447.1"/>
    </source>
</evidence>
<dbReference type="Proteomes" id="UP000314982">
    <property type="component" value="Unassembled WGS sequence"/>
</dbReference>
<feature type="compositionally biased region" description="Basic and acidic residues" evidence="1">
    <location>
        <begin position="276"/>
        <end position="288"/>
    </location>
</feature>
<proteinExistence type="predicted"/>
<feature type="region of interest" description="Disordered" evidence="1">
    <location>
        <begin position="240"/>
        <end position="396"/>
    </location>
</feature>
<evidence type="ECO:0000313" key="3">
    <source>
        <dbReference type="Proteomes" id="UP000314982"/>
    </source>
</evidence>
<name>A0A4W5NKH0_9TELE</name>
<reference evidence="3" key="1">
    <citation type="submission" date="2018-06" db="EMBL/GenBank/DDBJ databases">
        <title>Genome assembly of Danube salmon.</title>
        <authorList>
            <person name="Macqueen D.J."/>
            <person name="Gundappa M.K."/>
        </authorList>
    </citation>
    <scope>NUCLEOTIDE SEQUENCE [LARGE SCALE GENOMIC DNA]</scope>
</reference>
<evidence type="ECO:0000256" key="1">
    <source>
        <dbReference type="SAM" id="MobiDB-lite"/>
    </source>
</evidence>
<protein>
    <submittedName>
        <fullName evidence="2">Uncharacterized protein</fullName>
    </submittedName>
</protein>